<proteinExistence type="inferred from homology"/>
<comment type="catalytic activity">
    <reaction evidence="11 12">
        <text>uridine(1498) in 16S rRNA + S-adenosyl-L-methionine = N(3)-methyluridine(1498) in 16S rRNA + S-adenosyl-L-homocysteine + H(+)</text>
        <dbReference type="Rhea" id="RHEA:42920"/>
        <dbReference type="Rhea" id="RHEA-COMP:10283"/>
        <dbReference type="Rhea" id="RHEA-COMP:10284"/>
        <dbReference type="ChEBI" id="CHEBI:15378"/>
        <dbReference type="ChEBI" id="CHEBI:57856"/>
        <dbReference type="ChEBI" id="CHEBI:59789"/>
        <dbReference type="ChEBI" id="CHEBI:65315"/>
        <dbReference type="ChEBI" id="CHEBI:74502"/>
        <dbReference type="EC" id="2.1.1.193"/>
    </reaction>
</comment>
<keyword evidence="8 12" id="KW-0808">Transferase</keyword>
<dbReference type="SUPFAM" id="SSF88697">
    <property type="entry name" value="PUA domain-like"/>
    <property type="match status" value="1"/>
</dbReference>
<dbReference type="InterPro" id="IPR006700">
    <property type="entry name" value="RsmE"/>
</dbReference>
<evidence type="ECO:0000256" key="7">
    <source>
        <dbReference type="ARBA" id="ARBA00022603"/>
    </source>
</evidence>
<dbReference type="GO" id="GO:0070042">
    <property type="term" value="F:rRNA (uridine-N3-)-methyltransferase activity"/>
    <property type="evidence" value="ECO:0007669"/>
    <property type="project" value="TreeGrafter"/>
</dbReference>
<evidence type="ECO:0000256" key="8">
    <source>
        <dbReference type="ARBA" id="ARBA00022679"/>
    </source>
</evidence>
<dbReference type="KEGG" id="ccot:CCAX7_29750"/>
<dbReference type="NCBIfam" id="TIGR00046">
    <property type="entry name" value="RsmE family RNA methyltransferase"/>
    <property type="match status" value="1"/>
</dbReference>
<dbReference type="FunCoup" id="A0A402CSX7">
    <property type="interactions" value="420"/>
</dbReference>
<keyword evidence="7 12" id="KW-0489">Methyltransferase</keyword>
<evidence type="ECO:0000256" key="1">
    <source>
        <dbReference type="ARBA" id="ARBA00004496"/>
    </source>
</evidence>
<dbReference type="RefSeq" id="WP_165864050.1">
    <property type="nucleotide sequence ID" value="NZ_AP025739.1"/>
</dbReference>
<comment type="similarity">
    <text evidence="2 12">Belongs to the RNA methyltransferase RsmE family.</text>
</comment>
<keyword evidence="9 12" id="KW-0949">S-adenosyl-L-methionine</keyword>
<evidence type="ECO:0000259" key="13">
    <source>
        <dbReference type="Pfam" id="PF04452"/>
    </source>
</evidence>
<dbReference type="CDD" id="cd18084">
    <property type="entry name" value="RsmE-like"/>
    <property type="match status" value="1"/>
</dbReference>
<evidence type="ECO:0000313" key="15">
    <source>
        <dbReference type="Proteomes" id="UP000287394"/>
    </source>
</evidence>
<evidence type="ECO:0000256" key="9">
    <source>
        <dbReference type="ARBA" id="ARBA00022691"/>
    </source>
</evidence>
<organism evidence="14 15">
    <name type="scientific">Capsulimonas corticalis</name>
    <dbReference type="NCBI Taxonomy" id="2219043"/>
    <lineage>
        <taxon>Bacteria</taxon>
        <taxon>Bacillati</taxon>
        <taxon>Armatimonadota</taxon>
        <taxon>Armatimonadia</taxon>
        <taxon>Capsulimonadales</taxon>
        <taxon>Capsulimonadaceae</taxon>
        <taxon>Capsulimonas</taxon>
    </lineage>
</organism>
<dbReference type="Proteomes" id="UP000287394">
    <property type="component" value="Chromosome"/>
</dbReference>
<dbReference type="EMBL" id="AP025739">
    <property type="protein sequence ID" value="BDI30924.1"/>
    <property type="molecule type" value="Genomic_DNA"/>
</dbReference>
<evidence type="ECO:0000256" key="4">
    <source>
        <dbReference type="ARBA" id="ARBA00013673"/>
    </source>
</evidence>
<dbReference type="EC" id="2.1.1.193" evidence="3 12"/>
<evidence type="ECO:0000256" key="2">
    <source>
        <dbReference type="ARBA" id="ARBA00005528"/>
    </source>
</evidence>
<keyword evidence="6 12" id="KW-0698">rRNA processing</keyword>
<comment type="function">
    <text evidence="10 12">Specifically methylates the N3 position of the uracil ring of uridine 1498 (m3U1498) in 16S rRNA. Acts on the fully assembled 30S ribosomal subunit.</text>
</comment>
<accession>A0A402CSX7</accession>
<dbReference type="InterPro" id="IPR029028">
    <property type="entry name" value="Alpha/beta_knot_MTases"/>
</dbReference>
<dbReference type="AlphaFoldDB" id="A0A402CSX7"/>
<dbReference type="PANTHER" id="PTHR30027">
    <property type="entry name" value="RIBOSOMAL RNA SMALL SUBUNIT METHYLTRANSFERASE E"/>
    <property type="match status" value="1"/>
</dbReference>
<feature type="domain" description="Ribosomal RNA small subunit methyltransferase E methyltransferase" evidence="13">
    <location>
        <begin position="73"/>
        <end position="239"/>
    </location>
</feature>
<evidence type="ECO:0000256" key="6">
    <source>
        <dbReference type="ARBA" id="ARBA00022552"/>
    </source>
</evidence>
<keyword evidence="15" id="KW-1185">Reference proteome</keyword>
<dbReference type="PIRSF" id="PIRSF015601">
    <property type="entry name" value="MTase_slr0722"/>
    <property type="match status" value="1"/>
</dbReference>
<dbReference type="InterPro" id="IPR015947">
    <property type="entry name" value="PUA-like_sf"/>
</dbReference>
<dbReference type="Gene3D" id="3.40.1280.10">
    <property type="match status" value="1"/>
</dbReference>
<evidence type="ECO:0000256" key="11">
    <source>
        <dbReference type="ARBA" id="ARBA00047944"/>
    </source>
</evidence>
<dbReference type="InterPro" id="IPR046886">
    <property type="entry name" value="RsmE_MTase_dom"/>
</dbReference>
<gene>
    <name evidence="14" type="ORF">CCAX7_29750</name>
</gene>
<dbReference type="SUPFAM" id="SSF75217">
    <property type="entry name" value="alpha/beta knot"/>
    <property type="match status" value="1"/>
</dbReference>
<dbReference type="GO" id="GO:0005737">
    <property type="term" value="C:cytoplasm"/>
    <property type="evidence" value="ECO:0007669"/>
    <property type="project" value="UniProtKB-SubCell"/>
</dbReference>
<dbReference type="Pfam" id="PF04452">
    <property type="entry name" value="Methyltrans_RNA"/>
    <property type="match status" value="1"/>
</dbReference>
<evidence type="ECO:0000313" key="14">
    <source>
        <dbReference type="EMBL" id="BDI30924.1"/>
    </source>
</evidence>
<dbReference type="PANTHER" id="PTHR30027:SF3">
    <property type="entry name" value="16S RRNA (URACIL(1498)-N(3))-METHYLTRANSFERASE"/>
    <property type="match status" value="1"/>
</dbReference>
<reference evidence="14 15" key="1">
    <citation type="journal article" date="2019" name="Int. J. Syst. Evol. Microbiol.">
        <title>Capsulimonas corticalis gen. nov., sp. nov., an aerobic capsulated bacterium, of a novel bacterial order, Capsulimonadales ord. nov., of the class Armatimonadia of the phylum Armatimonadetes.</title>
        <authorList>
            <person name="Li J."/>
            <person name="Kudo C."/>
            <person name="Tonouchi A."/>
        </authorList>
    </citation>
    <scope>NUCLEOTIDE SEQUENCE [LARGE SCALE GENOMIC DNA]</scope>
    <source>
        <strain evidence="14 15">AX-7</strain>
    </source>
</reference>
<dbReference type="InterPro" id="IPR029026">
    <property type="entry name" value="tRNA_m1G_MTases_N"/>
</dbReference>
<evidence type="ECO:0000256" key="10">
    <source>
        <dbReference type="ARBA" id="ARBA00025699"/>
    </source>
</evidence>
<dbReference type="GO" id="GO:0070475">
    <property type="term" value="P:rRNA base methylation"/>
    <property type="evidence" value="ECO:0007669"/>
    <property type="project" value="TreeGrafter"/>
</dbReference>
<keyword evidence="5 12" id="KW-0963">Cytoplasm</keyword>
<protein>
    <recommendedName>
        <fullName evidence="4 12">Ribosomal RNA small subunit methyltransferase E</fullName>
        <ecNumber evidence="3 12">2.1.1.193</ecNumber>
    </recommendedName>
</protein>
<evidence type="ECO:0000256" key="3">
    <source>
        <dbReference type="ARBA" id="ARBA00012328"/>
    </source>
</evidence>
<comment type="subcellular location">
    <subcellularLocation>
        <location evidence="1 12">Cytoplasm</location>
    </subcellularLocation>
</comment>
<evidence type="ECO:0000256" key="5">
    <source>
        <dbReference type="ARBA" id="ARBA00022490"/>
    </source>
</evidence>
<sequence length="245" mass="26799">MTRFFISPDQIAGGMVTLGADDAHHLKVVLHANPGDLIAVLDGFGSEFVAKLDEVGKSRATARITTIIKLDTEAHTRVTVAQALPKVADKMEQVLQRGTEAGAHAFWAYESARSLTHLTGERHTKRLTRWNEIVKTAAEQSHRALLPKVRADQTFSQILATADQFDLALLAYEGELKTTLKWALESQPQPPQNILIVIGPEGGFTDAEAREAAKAKLQSVSLGKRILRTETAALIMIAQLLYALE</sequence>
<evidence type="ECO:0000256" key="12">
    <source>
        <dbReference type="PIRNR" id="PIRNR015601"/>
    </source>
</evidence>
<name>A0A402CSX7_9BACT</name>